<proteinExistence type="predicted"/>
<dbReference type="OrthoDB" id="1524766at2"/>
<evidence type="ECO:0000256" key="1">
    <source>
        <dbReference type="SAM" id="SignalP"/>
    </source>
</evidence>
<dbReference type="Gene3D" id="3.10.450.50">
    <property type="match status" value="1"/>
</dbReference>
<evidence type="ECO:0000313" key="2">
    <source>
        <dbReference type="EMBL" id="RKD14292.1"/>
    </source>
</evidence>
<dbReference type="Proteomes" id="UP000283433">
    <property type="component" value="Unassembled WGS sequence"/>
</dbReference>
<sequence>MRYIFTILLLLSLKSAFSFDVIDDVAAAVKSGDAKNVAKFFSTTVELSVNDQEDIYSAAQATFILKDFFAKHAPIGTKIVHKVVSNPNYKFGVILLTTSDAKYRISFDLKMNASKFILTQMRIEENKE</sequence>
<dbReference type="InterPro" id="IPR031977">
    <property type="entry name" value="DUF4783"/>
</dbReference>
<comment type="caution">
    <text evidence="2">The sequence shown here is derived from an EMBL/GenBank/DDBJ whole genome shotgun (WGS) entry which is preliminary data.</text>
</comment>
<keyword evidence="3" id="KW-1185">Reference proteome</keyword>
<accession>A0A419S3U2</accession>
<feature type="signal peptide" evidence="1">
    <location>
        <begin position="1"/>
        <end position="18"/>
    </location>
</feature>
<gene>
    <name evidence="2" type="ORF">BCY91_07325</name>
</gene>
<dbReference type="EMBL" id="MBTA01000026">
    <property type="protein sequence ID" value="RKD14292.1"/>
    <property type="molecule type" value="Genomic_DNA"/>
</dbReference>
<reference evidence="2 3" key="1">
    <citation type="submission" date="2016-07" db="EMBL/GenBank/DDBJ databases">
        <title>Genome of Pelobium manganitolerans.</title>
        <authorList>
            <person name="Wu S."/>
            <person name="Wang G."/>
        </authorList>
    </citation>
    <scope>NUCLEOTIDE SEQUENCE [LARGE SCALE GENOMIC DNA]</scope>
    <source>
        <strain evidence="2 3">YS-25</strain>
    </source>
</reference>
<evidence type="ECO:0000313" key="3">
    <source>
        <dbReference type="Proteomes" id="UP000283433"/>
    </source>
</evidence>
<protein>
    <submittedName>
        <fullName evidence="2">DUF4783 domain-containing protein</fullName>
    </submittedName>
</protein>
<dbReference type="Pfam" id="PF16022">
    <property type="entry name" value="DUF4783"/>
    <property type="match status" value="1"/>
</dbReference>
<dbReference type="AlphaFoldDB" id="A0A419S3U2"/>
<keyword evidence="1" id="KW-0732">Signal</keyword>
<name>A0A419S3U2_9SPHI</name>
<dbReference type="RefSeq" id="WP_120182292.1">
    <property type="nucleotide sequence ID" value="NZ_MBTA01000026.1"/>
</dbReference>
<feature type="chain" id="PRO_5019143859" evidence="1">
    <location>
        <begin position="19"/>
        <end position="128"/>
    </location>
</feature>
<organism evidence="2 3">
    <name type="scientific">Pelobium manganitolerans</name>
    <dbReference type="NCBI Taxonomy" id="1842495"/>
    <lineage>
        <taxon>Bacteria</taxon>
        <taxon>Pseudomonadati</taxon>
        <taxon>Bacteroidota</taxon>
        <taxon>Sphingobacteriia</taxon>
        <taxon>Sphingobacteriales</taxon>
        <taxon>Sphingobacteriaceae</taxon>
        <taxon>Pelobium</taxon>
    </lineage>
</organism>